<sequence>MTVLLRHYDHTHAADLRDLLLNVHDDCYAGPDRGEFDSRERFAQFVDHWSQGPGWVCIISHDDDQDGQAVGFAYGAPLPTGSPWWSKIAGLDPEFTHETGSRTFAVSEVVVRPQWRKTGTSTRLHEELLTGRHEERATLLVDSTHPKVQALYEAWGYSALGQTKPFADAPVMTAMIRPLTPRSK</sequence>
<gene>
    <name evidence="2" type="ORF">NQU55_34445</name>
</gene>
<organism evidence="2 3">
    <name type="scientific">Streptomyces telluris</name>
    <dbReference type="NCBI Taxonomy" id="2720021"/>
    <lineage>
        <taxon>Bacteria</taxon>
        <taxon>Bacillati</taxon>
        <taxon>Actinomycetota</taxon>
        <taxon>Actinomycetes</taxon>
        <taxon>Kitasatosporales</taxon>
        <taxon>Streptomycetaceae</taxon>
        <taxon>Streptomyces</taxon>
    </lineage>
</organism>
<keyword evidence="2" id="KW-0808">Transferase</keyword>
<evidence type="ECO:0000259" key="1">
    <source>
        <dbReference type="PROSITE" id="PS51186"/>
    </source>
</evidence>
<dbReference type="InterPro" id="IPR000182">
    <property type="entry name" value="GNAT_dom"/>
</dbReference>
<evidence type="ECO:0000313" key="2">
    <source>
        <dbReference type="EMBL" id="MCQ8774824.1"/>
    </source>
</evidence>
<proteinExistence type="predicted"/>
<reference evidence="2" key="1">
    <citation type="submission" date="2022-06" db="EMBL/GenBank/DDBJ databases">
        <title>WGS of actinobacteria.</title>
        <authorList>
            <person name="Thawai C."/>
        </authorList>
    </citation>
    <scope>NUCLEOTIDE SEQUENCE</scope>
    <source>
        <strain evidence="2">AA8</strain>
    </source>
</reference>
<feature type="domain" description="N-acetyltransferase" evidence="1">
    <location>
        <begin position="3"/>
        <end position="180"/>
    </location>
</feature>
<dbReference type="Proteomes" id="UP001142374">
    <property type="component" value="Unassembled WGS sequence"/>
</dbReference>
<dbReference type="EC" id="2.3.1.-" evidence="2"/>
<dbReference type="Gene3D" id="3.40.630.30">
    <property type="match status" value="1"/>
</dbReference>
<comment type="caution">
    <text evidence="2">The sequence shown here is derived from an EMBL/GenBank/DDBJ whole genome shotgun (WGS) entry which is preliminary data.</text>
</comment>
<keyword evidence="3" id="KW-1185">Reference proteome</keyword>
<dbReference type="PROSITE" id="PS51186">
    <property type="entry name" value="GNAT"/>
    <property type="match status" value="1"/>
</dbReference>
<dbReference type="Pfam" id="PF00583">
    <property type="entry name" value="Acetyltransf_1"/>
    <property type="match status" value="1"/>
</dbReference>
<dbReference type="SUPFAM" id="SSF55729">
    <property type="entry name" value="Acyl-CoA N-acyltransferases (Nat)"/>
    <property type="match status" value="1"/>
</dbReference>
<dbReference type="EMBL" id="JANIID010000055">
    <property type="protein sequence ID" value="MCQ8774824.1"/>
    <property type="molecule type" value="Genomic_DNA"/>
</dbReference>
<evidence type="ECO:0000313" key="3">
    <source>
        <dbReference type="Proteomes" id="UP001142374"/>
    </source>
</evidence>
<protein>
    <submittedName>
        <fullName evidence="2">GNAT family N-acetyltransferase</fullName>
        <ecNumber evidence="2">2.3.1.-</ecNumber>
    </submittedName>
</protein>
<accession>A0A9X2RR12</accession>
<keyword evidence="2" id="KW-0012">Acyltransferase</keyword>
<dbReference type="InterPro" id="IPR016181">
    <property type="entry name" value="Acyl_CoA_acyltransferase"/>
</dbReference>
<dbReference type="GO" id="GO:0016747">
    <property type="term" value="F:acyltransferase activity, transferring groups other than amino-acyl groups"/>
    <property type="evidence" value="ECO:0007669"/>
    <property type="project" value="InterPro"/>
</dbReference>
<dbReference type="AlphaFoldDB" id="A0A9X2RR12"/>
<name>A0A9X2RR12_9ACTN</name>